<dbReference type="Gene3D" id="3.40.630.30">
    <property type="match status" value="1"/>
</dbReference>
<dbReference type="Proteomes" id="UP000256838">
    <property type="component" value="Unassembled WGS sequence"/>
</dbReference>
<dbReference type="Pfam" id="PF13302">
    <property type="entry name" value="Acetyltransf_3"/>
    <property type="match status" value="1"/>
</dbReference>
<dbReference type="AlphaFoldDB" id="A0A3D8JXG4"/>
<keyword evidence="3" id="KW-1185">Reference proteome</keyword>
<dbReference type="PROSITE" id="PS51186">
    <property type="entry name" value="GNAT"/>
    <property type="match status" value="1"/>
</dbReference>
<dbReference type="InterPro" id="IPR016181">
    <property type="entry name" value="Acyl_CoA_acyltransferase"/>
</dbReference>
<dbReference type="EMBL" id="QRGA01000010">
    <property type="protein sequence ID" value="RDU97334.1"/>
    <property type="molecule type" value="Genomic_DNA"/>
</dbReference>
<dbReference type="PANTHER" id="PTHR43792:SF1">
    <property type="entry name" value="N-ACETYLTRANSFERASE DOMAIN-CONTAINING PROTEIN"/>
    <property type="match status" value="1"/>
</dbReference>
<feature type="domain" description="N-acetyltransferase" evidence="1">
    <location>
        <begin position="22"/>
        <end position="183"/>
    </location>
</feature>
<dbReference type="InterPro" id="IPR000182">
    <property type="entry name" value="GNAT_dom"/>
</dbReference>
<name>A0A3D8JXG4_9BURK</name>
<protein>
    <submittedName>
        <fullName evidence="2">N-acetyltransferase</fullName>
    </submittedName>
</protein>
<organism evidence="2 3">
    <name type="scientific">Trinickia dinghuensis</name>
    <dbReference type="NCBI Taxonomy" id="2291023"/>
    <lineage>
        <taxon>Bacteria</taxon>
        <taxon>Pseudomonadati</taxon>
        <taxon>Pseudomonadota</taxon>
        <taxon>Betaproteobacteria</taxon>
        <taxon>Burkholderiales</taxon>
        <taxon>Burkholderiaceae</taxon>
        <taxon>Trinickia</taxon>
    </lineage>
</organism>
<evidence type="ECO:0000313" key="3">
    <source>
        <dbReference type="Proteomes" id="UP000256838"/>
    </source>
</evidence>
<keyword evidence="2" id="KW-0808">Transferase</keyword>
<gene>
    <name evidence="2" type="ORF">DWV00_19075</name>
</gene>
<comment type="caution">
    <text evidence="2">The sequence shown here is derived from an EMBL/GenBank/DDBJ whole genome shotgun (WGS) entry which is preliminary data.</text>
</comment>
<accession>A0A3D8JXG4</accession>
<evidence type="ECO:0000313" key="2">
    <source>
        <dbReference type="EMBL" id="RDU97334.1"/>
    </source>
</evidence>
<proteinExistence type="predicted"/>
<dbReference type="PANTHER" id="PTHR43792">
    <property type="entry name" value="GNAT FAMILY, PUTATIVE (AFU_ORTHOLOGUE AFUA_3G00765)-RELATED-RELATED"/>
    <property type="match status" value="1"/>
</dbReference>
<evidence type="ECO:0000259" key="1">
    <source>
        <dbReference type="PROSITE" id="PS51186"/>
    </source>
</evidence>
<dbReference type="SUPFAM" id="SSF55729">
    <property type="entry name" value="Acyl-CoA N-acyltransferases (Nat)"/>
    <property type="match status" value="1"/>
</dbReference>
<dbReference type="OrthoDB" id="9801656at2"/>
<reference evidence="2 3" key="1">
    <citation type="submission" date="2018-08" db="EMBL/GenBank/DDBJ databases">
        <title>Paraburkholderia sp. DHOM06 isolated from forest soil.</title>
        <authorList>
            <person name="Gao Z.-H."/>
            <person name="Qiu L.-H."/>
        </authorList>
    </citation>
    <scope>NUCLEOTIDE SEQUENCE [LARGE SCALE GENOMIC DNA]</scope>
    <source>
        <strain evidence="2 3">DHOM06</strain>
    </source>
</reference>
<dbReference type="GO" id="GO:0016747">
    <property type="term" value="F:acyltransferase activity, transferring groups other than amino-acyl groups"/>
    <property type="evidence" value="ECO:0007669"/>
    <property type="project" value="InterPro"/>
</dbReference>
<sequence>MGRSRAIAAAPLMLPPLDTPRLLIRERTLDDLEPCLEMDRDPEVTRYVAGPWRDPIAHRQFVEHRITRPYPAGLGYWTIRERSAPEHFIGWVLLIPDHGVGPDVEIGWRLVRSAWGKGIASEAARALMAHAFDTVRLPRVIADIASENHASLRVAQKLGMRWIGYDESDGVRYERYRLVRDDL</sequence>
<dbReference type="InterPro" id="IPR051531">
    <property type="entry name" value="N-acetyltransferase"/>
</dbReference>